<evidence type="ECO:0000313" key="8">
    <source>
        <dbReference type="Proteomes" id="UP001055093"/>
    </source>
</evidence>
<comment type="similarity">
    <text evidence="1">Belongs to the sigma-70 factor family. ECF subfamily.</text>
</comment>
<dbReference type="PANTHER" id="PTHR43133">
    <property type="entry name" value="RNA POLYMERASE ECF-TYPE SIGMA FACTO"/>
    <property type="match status" value="1"/>
</dbReference>
<feature type="domain" description="RNA polymerase sigma factor 70 region 4 type 2" evidence="5">
    <location>
        <begin position="104"/>
        <end position="155"/>
    </location>
</feature>
<evidence type="ECO:0000313" key="7">
    <source>
        <dbReference type="EMBL" id="GJE75284.1"/>
    </source>
</evidence>
<accession>A0ABQ4UU18</accession>
<proteinExistence type="inferred from homology"/>
<feature type="domain" description="PhyR sigma2" evidence="6">
    <location>
        <begin position="22"/>
        <end position="70"/>
    </location>
</feature>
<dbReference type="Pfam" id="PF08281">
    <property type="entry name" value="Sigma70_r4_2"/>
    <property type="match status" value="1"/>
</dbReference>
<comment type="caution">
    <text evidence="7">The sequence shown here is derived from an EMBL/GenBank/DDBJ whole genome shotgun (WGS) entry which is preliminary data.</text>
</comment>
<name>A0ABQ4UU18_9HYPH</name>
<organism evidence="7 8">
    <name type="scientific">Methylorubrum suomiense</name>
    <dbReference type="NCBI Taxonomy" id="144191"/>
    <lineage>
        <taxon>Bacteria</taxon>
        <taxon>Pseudomonadati</taxon>
        <taxon>Pseudomonadota</taxon>
        <taxon>Alphaproteobacteria</taxon>
        <taxon>Hyphomicrobiales</taxon>
        <taxon>Methylobacteriaceae</taxon>
        <taxon>Methylorubrum</taxon>
    </lineage>
</organism>
<evidence type="ECO:0000256" key="3">
    <source>
        <dbReference type="ARBA" id="ARBA00023082"/>
    </source>
</evidence>
<reference evidence="7" key="2">
    <citation type="submission" date="2021-08" db="EMBL/GenBank/DDBJ databases">
        <authorList>
            <person name="Tani A."/>
            <person name="Ola A."/>
            <person name="Ogura Y."/>
            <person name="Katsura K."/>
            <person name="Hayashi T."/>
        </authorList>
    </citation>
    <scope>NUCLEOTIDE SEQUENCE</scope>
    <source>
        <strain evidence="7">DSM 14458</strain>
    </source>
</reference>
<protein>
    <submittedName>
        <fullName evidence="7">ECF RNA polymerase sigma factor EcfG</fullName>
    </submittedName>
</protein>
<dbReference type="EMBL" id="BPRE01000005">
    <property type="protein sequence ID" value="GJE75284.1"/>
    <property type="molecule type" value="Genomic_DNA"/>
</dbReference>
<dbReference type="InterPro" id="IPR036388">
    <property type="entry name" value="WH-like_DNA-bd_sf"/>
</dbReference>
<dbReference type="InterPro" id="IPR039425">
    <property type="entry name" value="RNA_pol_sigma-70-like"/>
</dbReference>
<reference evidence="7" key="1">
    <citation type="journal article" date="2021" name="Front. Microbiol.">
        <title>Comprehensive Comparative Genomics and Phenotyping of Methylobacterium Species.</title>
        <authorList>
            <person name="Alessa O."/>
            <person name="Ogura Y."/>
            <person name="Fujitani Y."/>
            <person name="Takami H."/>
            <person name="Hayashi T."/>
            <person name="Sahin N."/>
            <person name="Tani A."/>
        </authorList>
    </citation>
    <scope>NUCLEOTIDE SEQUENCE</scope>
    <source>
        <strain evidence="7">DSM 14458</strain>
    </source>
</reference>
<dbReference type="Gene3D" id="1.10.10.10">
    <property type="entry name" value="Winged helix-like DNA-binding domain superfamily/Winged helix DNA-binding domain"/>
    <property type="match status" value="1"/>
</dbReference>
<evidence type="ECO:0000256" key="2">
    <source>
        <dbReference type="ARBA" id="ARBA00023015"/>
    </source>
</evidence>
<evidence type="ECO:0000256" key="4">
    <source>
        <dbReference type="ARBA" id="ARBA00023163"/>
    </source>
</evidence>
<evidence type="ECO:0000259" key="6">
    <source>
        <dbReference type="Pfam" id="PF22029"/>
    </source>
</evidence>
<gene>
    <name evidence="7" type="primary">ecfG_2</name>
    <name evidence="7" type="ORF">BGCPKDLD_1867</name>
</gene>
<dbReference type="SUPFAM" id="SSF88659">
    <property type="entry name" value="Sigma3 and sigma4 domains of RNA polymerase sigma factors"/>
    <property type="match status" value="1"/>
</dbReference>
<dbReference type="SUPFAM" id="SSF88946">
    <property type="entry name" value="Sigma2 domain of RNA polymerase sigma factors"/>
    <property type="match status" value="1"/>
</dbReference>
<dbReference type="Proteomes" id="UP001055093">
    <property type="component" value="Unassembled WGS sequence"/>
</dbReference>
<dbReference type="Pfam" id="PF22029">
    <property type="entry name" value="PhyR_sigma2"/>
    <property type="match status" value="1"/>
</dbReference>
<evidence type="ECO:0000259" key="5">
    <source>
        <dbReference type="Pfam" id="PF08281"/>
    </source>
</evidence>
<sequence length="165" mass="18246">MPMTRSAAMPVDPDLREWLLGAVPALRAFAHSLTDDDARGDNLVQDTLLHAWTGAGGIAREQVTAWLFGLLRARFYAEPRLPPSRWDEACPVARRSDPRVEAVQFREALRRLPDPQREALILVGGQHFSYGEAAAICGVAVGTLKSRVRRARARLAAELDRLAQP</sequence>
<keyword evidence="8" id="KW-1185">Reference proteome</keyword>
<dbReference type="InterPro" id="IPR013325">
    <property type="entry name" value="RNA_pol_sigma_r2"/>
</dbReference>
<dbReference type="RefSeq" id="WP_238307911.1">
    <property type="nucleotide sequence ID" value="NZ_BPRE01000005.1"/>
</dbReference>
<dbReference type="InterPro" id="IPR053866">
    <property type="entry name" value="PhyR_sigma2"/>
</dbReference>
<dbReference type="PANTHER" id="PTHR43133:SF25">
    <property type="entry name" value="RNA POLYMERASE SIGMA FACTOR RFAY-RELATED"/>
    <property type="match status" value="1"/>
</dbReference>
<evidence type="ECO:0000256" key="1">
    <source>
        <dbReference type="ARBA" id="ARBA00010641"/>
    </source>
</evidence>
<dbReference type="InterPro" id="IPR013249">
    <property type="entry name" value="RNA_pol_sigma70_r4_t2"/>
</dbReference>
<keyword evidence="2" id="KW-0805">Transcription regulation</keyword>
<dbReference type="InterPro" id="IPR013324">
    <property type="entry name" value="RNA_pol_sigma_r3/r4-like"/>
</dbReference>
<keyword evidence="4" id="KW-0804">Transcription</keyword>
<keyword evidence="3" id="KW-0731">Sigma factor</keyword>
<dbReference type="Gene3D" id="1.10.1740.10">
    <property type="match status" value="1"/>
</dbReference>